<dbReference type="GO" id="GO:0051010">
    <property type="term" value="F:microtubule plus-end binding"/>
    <property type="evidence" value="ECO:0007669"/>
    <property type="project" value="TreeGrafter"/>
</dbReference>
<evidence type="ECO:0000259" key="15">
    <source>
        <dbReference type="PROSITE" id="PS50245"/>
    </source>
</evidence>
<evidence type="ECO:0000256" key="6">
    <source>
        <dbReference type="ARBA" id="ARBA00022737"/>
    </source>
</evidence>
<dbReference type="GO" id="GO:0004930">
    <property type="term" value="F:G protein-coupled receptor activity"/>
    <property type="evidence" value="ECO:0007669"/>
    <property type="project" value="UniProtKB-KW"/>
</dbReference>
<evidence type="ECO:0000256" key="8">
    <source>
        <dbReference type="ARBA" id="ARBA00023054"/>
    </source>
</evidence>
<evidence type="ECO:0000256" key="3">
    <source>
        <dbReference type="ARBA" id="ARBA00022490"/>
    </source>
</evidence>
<gene>
    <name evidence="17" type="ORF">Q5P01_024151</name>
</gene>
<dbReference type="GO" id="GO:0035371">
    <property type="term" value="C:microtubule plus-end"/>
    <property type="evidence" value="ECO:0007669"/>
    <property type="project" value="TreeGrafter"/>
</dbReference>
<evidence type="ECO:0000256" key="12">
    <source>
        <dbReference type="SAM" id="Coils"/>
    </source>
</evidence>
<feature type="region of interest" description="Disordered" evidence="13">
    <location>
        <begin position="931"/>
        <end position="977"/>
    </location>
</feature>
<dbReference type="FunFam" id="2.30.30.190:FF:000001">
    <property type="entry name" value="Putative CAP-Gly domain-containing linker protein 1"/>
    <property type="match status" value="1"/>
</dbReference>
<dbReference type="Pfam" id="PF00001">
    <property type="entry name" value="7tm_1"/>
    <property type="match status" value="1"/>
</dbReference>
<dbReference type="PROSITE" id="PS50262">
    <property type="entry name" value="G_PROTEIN_RECEP_F1_2"/>
    <property type="match status" value="1"/>
</dbReference>
<evidence type="ECO:0000256" key="4">
    <source>
        <dbReference type="ARBA" id="ARBA00022692"/>
    </source>
</evidence>
<accession>A0AA88LJ96</accession>
<dbReference type="PROSITE" id="PS00845">
    <property type="entry name" value="CAP_GLY_1"/>
    <property type="match status" value="2"/>
</dbReference>
<dbReference type="Pfam" id="PF16641">
    <property type="entry name" value="CLIP1_ZNF"/>
    <property type="match status" value="2"/>
</dbReference>
<keyword evidence="6" id="KW-0677">Repeat</keyword>
<evidence type="ECO:0000256" key="11">
    <source>
        <dbReference type="RuleBase" id="RU000688"/>
    </source>
</evidence>
<organism evidence="17 18">
    <name type="scientific">Channa striata</name>
    <name type="common">Snakehead murrel</name>
    <name type="synonym">Ophicephalus striatus</name>
    <dbReference type="NCBI Taxonomy" id="64152"/>
    <lineage>
        <taxon>Eukaryota</taxon>
        <taxon>Metazoa</taxon>
        <taxon>Chordata</taxon>
        <taxon>Craniata</taxon>
        <taxon>Vertebrata</taxon>
        <taxon>Euteleostomi</taxon>
        <taxon>Actinopterygii</taxon>
        <taxon>Neopterygii</taxon>
        <taxon>Teleostei</taxon>
        <taxon>Neoteleostei</taxon>
        <taxon>Acanthomorphata</taxon>
        <taxon>Anabantaria</taxon>
        <taxon>Anabantiformes</taxon>
        <taxon>Channoidei</taxon>
        <taxon>Channidae</taxon>
        <taxon>Channa</taxon>
    </lineage>
</organism>
<dbReference type="PANTHER" id="PTHR18916">
    <property type="entry name" value="DYNACTIN 1-RELATED MICROTUBULE-BINDING"/>
    <property type="match status" value="1"/>
</dbReference>
<feature type="transmembrane region" description="Helical" evidence="14">
    <location>
        <begin position="94"/>
        <end position="114"/>
    </location>
</feature>
<feature type="domain" description="CAP-Gly" evidence="15">
    <location>
        <begin position="570"/>
        <end position="612"/>
    </location>
</feature>
<dbReference type="GO" id="GO:0031122">
    <property type="term" value="P:cytoplasmic microtubule organization"/>
    <property type="evidence" value="ECO:0007669"/>
    <property type="project" value="TreeGrafter"/>
</dbReference>
<name>A0AA88LJ96_CHASR</name>
<comment type="similarity">
    <text evidence="11">Belongs to the G-protein coupled receptor 1 family.</text>
</comment>
<feature type="domain" description="CAP-Gly" evidence="15">
    <location>
        <begin position="431"/>
        <end position="473"/>
    </location>
</feature>
<keyword evidence="18" id="KW-1185">Reference proteome</keyword>
<dbReference type="PROSITE" id="PS50245">
    <property type="entry name" value="CAP_GLY_2"/>
    <property type="match status" value="2"/>
</dbReference>
<evidence type="ECO:0000256" key="7">
    <source>
        <dbReference type="ARBA" id="ARBA00022989"/>
    </source>
</evidence>
<dbReference type="GO" id="GO:0016020">
    <property type="term" value="C:membrane"/>
    <property type="evidence" value="ECO:0007669"/>
    <property type="project" value="UniProtKB-SubCell"/>
</dbReference>
<feature type="region of interest" description="Disordered" evidence="13">
    <location>
        <begin position="472"/>
        <end position="515"/>
    </location>
</feature>
<dbReference type="InterPro" id="IPR032108">
    <property type="entry name" value="CLIP1_ZNF"/>
</dbReference>
<feature type="transmembrane region" description="Helical" evidence="14">
    <location>
        <begin position="134"/>
        <end position="154"/>
    </location>
</feature>
<dbReference type="PRINTS" id="PR00237">
    <property type="entry name" value="GPCRRHODOPSN"/>
</dbReference>
<evidence type="ECO:0000256" key="2">
    <source>
        <dbReference type="ARBA" id="ARBA00004370"/>
    </source>
</evidence>
<dbReference type="InterPro" id="IPR017452">
    <property type="entry name" value="GPCR_Rhodpsn_7TM"/>
</dbReference>
<dbReference type="SUPFAM" id="SSF81321">
    <property type="entry name" value="Family A G protein-coupled receptor-like"/>
    <property type="match status" value="1"/>
</dbReference>
<keyword evidence="7 14" id="KW-1133">Transmembrane helix</keyword>
<keyword evidence="8 12" id="KW-0175">Coiled coil</keyword>
<keyword evidence="10" id="KW-0206">Cytoskeleton</keyword>
<dbReference type="InterPro" id="IPR036859">
    <property type="entry name" value="CAP-Gly_dom_sf"/>
</dbReference>
<comment type="subcellular location">
    <subcellularLocation>
        <location evidence="1">Cytoplasm</location>
        <location evidence="1">Cytoskeleton</location>
    </subcellularLocation>
    <subcellularLocation>
        <location evidence="2">Membrane</location>
    </subcellularLocation>
</comment>
<evidence type="ECO:0000256" key="13">
    <source>
        <dbReference type="SAM" id="MobiDB-lite"/>
    </source>
</evidence>
<evidence type="ECO:0000259" key="16">
    <source>
        <dbReference type="PROSITE" id="PS50262"/>
    </source>
</evidence>
<feature type="transmembrane region" description="Helical" evidence="14">
    <location>
        <begin position="56"/>
        <end position="74"/>
    </location>
</feature>
<dbReference type="InterPro" id="IPR000938">
    <property type="entry name" value="CAP-Gly_domain"/>
</dbReference>
<dbReference type="Pfam" id="PF01302">
    <property type="entry name" value="CAP_GLY"/>
    <property type="match status" value="2"/>
</dbReference>
<dbReference type="Gene3D" id="2.30.30.190">
    <property type="entry name" value="CAP Gly-rich-like domain"/>
    <property type="match status" value="2"/>
</dbReference>
<dbReference type="Proteomes" id="UP001187415">
    <property type="component" value="Unassembled WGS sequence"/>
</dbReference>
<evidence type="ECO:0008006" key="19">
    <source>
        <dbReference type="Google" id="ProtNLM"/>
    </source>
</evidence>
<dbReference type="Gene3D" id="1.20.1070.10">
    <property type="entry name" value="Rhodopsin 7-helix transmembrane proteins"/>
    <property type="match status" value="1"/>
</dbReference>
<feature type="coiled-coil region" evidence="12">
    <location>
        <begin position="681"/>
        <end position="708"/>
    </location>
</feature>
<dbReference type="AlphaFoldDB" id="A0AA88LJ96"/>
<keyword evidence="9 14" id="KW-0472">Membrane</keyword>
<sequence length="1268" mass="141356">MNLTQPLRCCAFETPTLNQVLPPVLILEFIFGLMGNLVALWMFLFQLDTWKPNSVYLAHLALADSIVLFCLPFRADYYRRGKNWIYGDAPCRILLFLLAANRAAGIFFLTAVAVDRYFKIVRPMNRINRLGLGYALWVSLALWGLIFLATGYLLGDPHFFYTNNKTQCESFNICMGFSPLSTWHNTWYIAQFFIPAVIVAFCTFRITWQLRNKTLDKNGKMKRAIQFVMAVALIFITCFCPSTISRVAVWILNIWYDECRYYEDVNLVFYSSVCFTYFNSVLNPLVYYFSSTAFRGTFRKMLQHPSLGASSPGDTNPVNHTETARGGGEGPDLHADQAGRPTHLVMDKPAATSAPGKTSGLKPPTKIARPAGVPPKTSPSLSPSPGAQKPAPPEKPPGSGTSPITDGSGDFQIGERVWVNGDKPGYVQFVGGTQFAPGQWAGIVLDEPIGKNDGSVAGVRYFQCEDGKGIFTRPSKLSRTPLPEKEANGWQASSAQAAPGKSEAAPPAPVAAAQSTGIKTSGALNRMLTSSESVSNLSDTESMKNNRRELRLGDRVLVGGSKAGVVRFLGETDFAKGEWCGVELDEPLGKNDGAVAGTRYFQCLPRYGLFAPVHKVTRIGFPCTTPTKAKSLRRRSLLKRSPSASSISSLSSATSSIGGKPSRAGLLTETSARYARKISGTTALQEALKEKQQHIEQLLAERDLERCEVAKATSHAGEVQQELALLRKGQDQYALEMEAKLDQLRSLVEAADRDKVELLNQLEEEKRKVEDLQFRVEEACITRGDLETQTRLEHAHIKELEQSLLFEKTKAEKLQRDLEDTRVATVSERSRIMELEREVADLQLRLRASQQKEDAVSLSQQQISNLTAQVQCQEKKISELSVDLESKQKELQSAQQEKSSLEEQLNTLRHKLETAEDENRRTAKTVQDLEQNVKQSKKDVQALTEEGQRRETELKSQLTQVTEESERTTLSLQQLSGEKKTLETQLEALKQQNSKYQEELSLSKERSSSENQRIGVLCKEIEELKLASKKSQHLEEPIEDHNSQQPDMKTRETEGDGNFQKSTGVLISDKDRELETLRNEIAVLRVENAMAKTLQTAVETLERDKAQLQSRVHGLEQRLTGTQASEEEDSEPPLSGDAALEQLREEKEFAEGQINFLNSVIVDLQRKNEELKVKLKKLALAEFNGNDGTDGFGEGVSKREKKATPRLFCDICDCFDLHDTEDCPTQAQSPDSVPHTTYHGNPADERPYCDICEAFGHLTESCNDDQTF</sequence>
<keyword evidence="11" id="KW-0297">G-protein coupled receptor</keyword>
<keyword evidence="3" id="KW-0963">Cytoplasm</keyword>
<proteinExistence type="inferred from homology"/>
<dbReference type="InterPro" id="IPR000276">
    <property type="entry name" value="GPCR_Rhodpsn"/>
</dbReference>
<dbReference type="SUPFAM" id="SSF74924">
    <property type="entry name" value="Cap-Gly domain"/>
    <property type="match status" value="2"/>
</dbReference>
<dbReference type="GO" id="GO:0005634">
    <property type="term" value="C:nucleus"/>
    <property type="evidence" value="ECO:0007669"/>
    <property type="project" value="TreeGrafter"/>
</dbReference>
<feature type="transmembrane region" description="Helical" evidence="14">
    <location>
        <begin position="20"/>
        <end position="44"/>
    </location>
</feature>
<feature type="compositionally biased region" description="Polar residues" evidence="13">
    <location>
        <begin position="955"/>
        <end position="976"/>
    </location>
</feature>
<evidence type="ECO:0000256" key="10">
    <source>
        <dbReference type="ARBA" id="ARBA00023212"/>
    </source>
</evidence>
<feature type="transmembrane region" description="Helical" evidence="14">
    <location>
        <begin position="187"/>
        <end position="206"/>
    </location>
</feature>
<dbReference type="PROSITE" id="PS00237">
    <property type="entry name" value="G_PROTEIN_RECEP_F1_1"/>
    <property type="match status" value="1"/>
</dbReference>
<feature type="compositionally biased region" description="Basic and acidic residues" evidence="13">
    <location>
        <begin position="1030"/>
        <end position="1054"/>
    </location>
</feature>
<feature type="region of interest" description="Disordered" evidence="13">
    <location>
        <begin position="305"/>
        <end position="411"/>
    </location>
</feature>
<feature type="compositionally biased region" description="Polar residues" evidence="13">
    <location>
        <begin position="308"/>
        <end position="321"/>
    </location>
</feature>
<comment type="caution">
    <text evidence="17">The sequence shown here is derived from an EMBL/GenBank/DDBJ whole genome shotgun (WGS) entry which is preliminary data.</text>
</comment>
<feature type="region of interest" description="Disordered" evidence="13">
    <location>
        <begin position="1030"/>
        <end position="1062"/>
    </location>
</feature>
<reference evidence="17" key="1">
    <citation type="submission" date="2023-07" db="EMBL/GenBank/DDBJ databases">
        <title>Chromosome-level Genome Assembly of Striped Snakehead (Channa striata).</title>
        <authorList>
            <person name="Liu H."/>
        </authorList>
    </citation>
    <scope>NUCLEOTIDE SEQUENCE</scope>
    <source>
        <strain evidence="17">Gz</strain>
        <tissue evidence="17">Muscle</tissue>
    </source>
</reference>
<dbReference type="SMART" id="SM01052">
    <property type="entry name" value="CAP_GLY"/>
    <property type="match status" value="2"/>
</dbReference>
<feature type="compositionally biased region" description="Basic and acidic residues" evidence="13">
    <location>
        <begin position="936"/>
        <end position="954"/>
    </location>
</feature>
<dbReference type="PANTHER" id="PTHR18916:SF82">
    <property type="entry name" value="CAP-GLY DOMAIN-CONTAINING PROTEIN"/>
    <property type="match status" value="1"/>
</dbReference>
<feature type="domain" description="G-protein coupled receptors family 1 profile" evidence="16">
    <location>
        <begin position="35"/>
        <end position="287"/>
    </location>
</feature>
<dbReference type="EMBL" id="JAUPFM010000020">
    <property type="protein sequence ID" value="KAK2818590.1"/>
    <property type="molecule type" value="Genomic_DNA"/>
</dbReference>
<keyword evidence="11" id="KW-0675">Receptor</keyword>
<dbReference type="CDD" id="cd15201">
    <property type="entry name" value="7tmA_HCAR1-3"/>
    <property type="match status" value="1"/>
</dbReference>
<evidence type="ECO:0000256" key="14">
    <source>
        <dbReference type="SAM" id="Phobius"/>
    </source>
</evidence>
<keyword evidence="4 11" id="KW-0812">Transmembrane</keyword>
<dbReference type="FunFam" id="2.30.30.190:FF:000002">
    <property type="entry name" value="CAP-Gly domain containing linker protein 1"/>
    <property type="match status" value="1"/>
</dbReference>
<keyword evidence="5" id="KW-0493">Microtubule</keyword>
<evidence type="ECO:0000256" key="5">
    <source>
        <dbReference type="ARBA" id="ARBA00022701"/>
    </source>
</evidence>
<keyword evidence="11" id="KW-0807">Transducer</keyword>
<dbReference type="GO" id="GO:0005938">
    <property type="term" value="C:cell cortex"/>
    <property type="evidence" value="ECO:0007669"/>
    <property type="project" value="TreeGrafter"/>
</dbReference>
<evidence type="ECO:0000256" key="1">
    <source>
        <dbReference type="ARBA" id="ARBA00004245"/>
    </source>
</evidence>
<evidence type="ECO:0000313" key="18">
    <source>
        <dbReference type="Proteomes" id="UP001187415"/>
    </source>
</evidence>
<feature type="transmembrane region" description="Helical" evidence="14">
    <location>
        <begin position="227"/>
        <end position="256"/>
    </location>
</feature>
<evidence type="ECO:0000256" key="9">
    <source>
        <dbReference type="ARBA" id="ARBA00023136"/>
    </source>
</evidence>
<protein>
    <recommendedName>
        <fullName evidence="19">CAP-Gly domain-containing linker protein 1</fullName>
    </recommendedName>
</protein>
<feature type="region of interest" description="Disordered" evidence="13">
    <location>
        <begin position="1112"/>
        <end position="1135"/>
    </location>
</feature>
<evidence type="ECO:0000313" key="17">
    <source>
        <dbReference type="EMBL" id="KAK2818590.1"/>
    </source>
</evidence>